<reference evidence="6" key="1">
    <citation type="submission" date="2017-02" db="EMBL/GenBank/DDBJ databases">
        <authorList>
            <person name="Regsiter A."/>
            <person name="William W."/>
        </authorList>
    </citation>
    <scope>NUCLEOTIDE SEQUENCE</scope>
    <source>
        <strain evidence="6">Bib</strain>
    </source>
</reference>
<organism evidence="6">
    <name type="scientific">uncultured spirochete</name>
    <dbReference type="NCBI Taxonomy" id="156406"/>
    <lineage>
        <taxon>Bacteria</taxon>
        <taxon>Pseudomonadati</taxon>
        <taxon>Spirochaetota</taxon>
        <taxon>Spirochaetia</taxon>
        <taxon>Spirochaetales</taxon>
        <taxon>environmental samples</taxon>
    </lineage>
</organism>
<gene>
    <name evidence="6" type="ORF">SPIROBIBN47_210140</name>
</gene>
<dbReference type="InterPro" id="IPR036388">
    <property type="entry name" value="WH-like_DNA-bd_sf"/>
</dbReference>
<dbReference type="PANTHER" id="PTHR44688">
    <property type="entry name" value="DNA-BINDING TRANSCRIPTIONAL ACTIVATOR DEVR_DOSR"/>
    <property type="match status" value="1"/>
</dbReference>
<dbReference type="SUPFAM" id="SSF46894">
    <property type="entry name" value="C-terminal effector domain of the bipartite response regulators"/>
    <property type="match status" value="1"/>
</dbReference>
<evidence type="ECO:0000256" key="4">
    <source>
        <dbReference type="SAM" id="Phobius"/>
    </source>
</evidence>
<dbReference type="CDD" id="cd06170">
    <property type="entry name" value="LuxR_C_like"/>
    <property type="match status" value="1"/>
</dbReference>
<keyword evidence="3" id="KW-0804">Transcription</keyword>
<keyword evidence="4" id="KW-0472">Membrane</keyword>
<evidence type="ECO:0000313" key="6">
    <source>
        <dbReference type="EMBL" id="SLM11956.1"/>
    </source>
</evidence>
<feature type="domain" description="HTH luxR-type" evidence="5">
    <location>
        <begin position="363"/>
        <end position="428"/>
    </location>
</feature>
<dbReference type="InterPro" id="IPR016032">
    <property type="entry name" value="Sig_transdc_resp-reg_C-effctor"/>
</dbReference>
<keyword evidence="4" id="KW-1133">Transmembrane helix</keyword>
<protein>
    <recommendedName>
        <fullName evidence="5">HTH luxR-type domain-containing protein</fullName>
    </recommendedName>
</protein>
<dbReference type="PROSITE" id="PS50043">
    <property type="entry name" value="HTH_LUXR_2"/>
    <property type="match status" value="1"/>
</dbReference>
<evidence type="ECO:0000256" key="3">
    <source>
        <dbReference type="ARBA" id="ARBA00023163"/>
    </source>
</evidence>
<dbReference type="Gene3D" id="1.10.10.10">
    <property type="entry name" value="Winged helix-like DNA-binding domain superfamily/Winged helix DNA-binding domain"/>
    <property type="match status" value="1"/>
</dbReference>
<dbReference type="Pfam" id="PF00196">
    <property type="entry name" value="GerE"/>
    <property type="match status" value="1"/>
</dbReference>
<evidence type="ECO:0000256" key="2">
    <source>
        <dbReference type="ARBA" id="ARBA00023125"/>
    </source>
</evidence>
<sequence>MPMALGIAVLRGLEKKPFSKRIVAGISLALISFAVMVVDIQRSIKQEDPAAYAAKILVLRSRRIAELAASIEAISFQFFMNRLLNTTLSAYVNDAERYDISKWNTVFSQHMEGLAQTVPEIEDAIFFAIPDPNKIPLMMTDSLTRATYQPVRSIIMQKAIAASGKSVWDVCMGASKSAAQNVNKLLVCARLITNIDTHVPLGVLVLLVNPDRIARAVSGSSWDEDANAAPKTDYTLLIDENSKILVSASLSQIGLQAQAQVPGFSEHFPLNKAASPSGKYKARALSGAKATQGLFWVIYERVPDRLWTLVSILPVSVDPLPLFFRIFIIAGFAASVWLILSVLRGGEATPDQSQPPAQHLEAIPDWFKALAPREKVVMVLLLKGLSNKEIAYHLAIREQTVKNYLHGIYKKLGVQDRFSALLLMQNAHLNIETIKDYAEKNPSEFSVSIDILA</sequence>
<feature type="transmembrane region" description="Helical" evidence="4">
    <location>
        <begin position="322"/>
        <end position="343"/>
    </location>
</feature>
<keyword evidence="2" id="KW-0238">DNA-binding</keyword>
<dbReference type="GO" id="GO:0006355">
    <property type="term" value="P:regulation of DNA-templated transcription"/>
    <property type="evidence" value="ECO:0007669"/>
    <property type="project" value="InterPro"/>
</dbReference>
<evidence type="ECO:0000256" key="1">
    <source>
        <dbReference type="ARBA" id="ARBA00023015"/>
    </source>
</evidence>
<dbReference type="SMART" id="SM00421">
    <property type="entry name" value="HTH_LUXR"/>
    <property type="match status" value="1"/>
</dbReference>
<dbReference type="InterPro" id="IPR000792">
    <property type="entry name" value="Tscrpt_reg_LuxR_C"/>
</dbReference>
<dbReference type="EMBL" id="FWDM01000014">
    <property type="protein sequence ID" value="SLM11956.1"/>
    <property type="molecule type" value="Genomic_DNA"/>
</dbReference>
<dbReference type="PRINTS" id="PR00038">
    <property type="entry name" value="HTHLUXR"/>
</dbReference>
<proteinExistence type="predicted"/>
<dbReference type="PANTHER" id="PTHR44688:SF16">
    <property type="entry name" value="DNA-BINDING TRANSCRIPTIONAL ACTIVATOR DEVR_DOSR"/>
    <property type="match status" value="1"/>
</dbReference>
<dbReference type="GO" id="GO:0003677">
    <property type="term" value="F:DNA binding"/>
    <property type="evidence" value="ECO:0007669"/>
    <property type="project" value="UniProtKB-KW"/>
</dbReference>
<dbReference type="AlphaFoldDB" id="A0A3P3XHE9"/>
<name>A0A3P3XHE9_9SPIR</name>
<keyword evidence="4" id="KW-0812">Transmembrane</keyword>
<keyword evidence="1" id="KW-0805">Transcription regulation</keyword>
<evidence type="ECO:0000259" key="5">
    <source>
        <dbReference type="PROSITE" id="PS50043"/>
    </source>
</evidence>
<accession>A0A3P3XHE9</accession>